<dbReference type="InterPro" id="IPR012893">
    <property type="entry name" value="HipA-like_C"/>
</dbReference>
<name>U2EKE0_9GAMM</name>
<feature type="domain" description="HipA N-terminal subdomain 1" evidence="5">
    <location>
        <begin position="5"/>
        <end position="85"/>
    </location>
</feature>
<dbReference type="InterPro" id="IPR017508">
    <property type="entry name" value="HipA_N1"/>
</dbReference>
<gene>
    <name evidence="6" type="ORF">SSPSH_002225</name>
</gene>
<dbReference type="PANTHER" id="PTHR37419">
    <property type="entry name" value="SERINE/THREONINE-PROTEIN KINASE TOXIN HIPA"/>
    <property type="match status" value="1"/>
</dbReference>
<dbReference type="Pfam" id="PF13657">
    <property type="entry name" value="Couple_hipA"/>
    <property type="match status" value="1"/>
</dbReference>
<dbReference type="GO" id="GO:0004674">
    <property type="term" value="F:protein serine/threonine kinase activity"/>
    <property type="evidence" value="ECO:0007669"/>
    <property type="project" value="TreeGrafter"/>
</dbReference>
<dbReference type="AlphaFoldDB" id="U2EKE0"/>
<comment type="caution">
    <text evidence="6">The sequence shown here is derived from an EMBL/GenBank/DDBJ whole genome shotgun (WGS) entry which is preliminary data.</text>
</comment>
<dbReference type="Gene3D" id="1.10.1070.20">
    <property type="match status" value="1"/>
</dbReference>
<dbReference type="EMBL" id="AFNV02000015">
    <property type="protein sequence ID" value="ERJ18732.1"/>
    <property type="molecule type" value="Genomic_DNA"/>
</dbReference>
<dbReference type="eggNOG" id="COG3550">
    <property type="taxonomic scope" value="Bacteria"/>
</dbReference>
<evidence type="ECO:0000313" key="7">
    <source>
        <dbReference type="Proteomes" id="UP000006242"/>
    </source>
</evidence>
<feature type="domain" description="HipA-like C-terminal" evidence="4">
    <location>
        <begin position="171"/>
        <end position="382"/>
    </location>
</feature>
<evidence type="ECO:0000256" key="3">
    <source>
        <dbReference type="ARBA" id="ARBA00022777"/>
    </source>
</evidence>
<dbReference type="GO" id="GO:0004594">
    <property type="term" value="F:pantothenate kinase activity"/>
    <property type="evidence" value="ECO:0007669"/>
    <property type="project" value="UniProtKB-EC"/>
</dbReference>
<evidence type="ECO:0000259" key="5">
    <source>
        <dbReference type="Pfam" id="PF13657"/>
    </source>
</evidence>
<reference evidence="6 7" key="2">
    <citation type="journal article" date="2013" name="PLoS ONE">
        <title>INDIGO - INtegrated Data Warehouse of MIcrobial GenOmes with Examples from the Red Sea Extremophiles.</title>
        <authorList>
            <person name="Alam I."/>
            <person name="Antunes A."/>
            <person name="Kamau A.A."/>
            <person name="Ba Alawi W."/>
            <person name="Kalkatawi M."/>
            <person name="Stingl U."/>
            <person name="Bajic V.B."/>
        </authorList>
    </citation>
    <scope>NUCLEOTIDE SEQUENCE [LARGE SCALE GENOMIC DNA]</scope>
    <source>
        <strain evidence="6 7">E1L3A</strain>
    </source>
</reference>
<dbReference type="InterPro" id="IPR052028">
    <property type="entry name" value="HipA_Ser/Thr_kinase"/>
</dbReference>
<protein>
    <submittedName>
        <fullName evidence="6">Type III pantothenate kinase protein</fullName>
        <ecNumber evidence="6">2.7.1.33</ecNumber>
    </submittedName>
</protein>
<dbReference type="Pfam" id="PF07804">
    <property type="entry name" value="HipA_C"/>
    <property type="match status" value="1"/>
</dbReference>
<dbReference type="PANTHER" id="PTHR37419:SF8">
    <property type="entry name" value="TOXIN YJJJ"/>
    <property type="match status" value="1"/>
</dbReference>
<keyword evidence="7" id="KW-1185">Reference proteome</keyword>
<dbReference type="EC" id="2.7.1.33" evidence="6"/>
<dbReference type="STRING" id="1033802.SSPSH_002225"/>
<organism evidence="6 7">
    <name type="scientific">Salinisphaera shabanensis E1L3A</name>
    <dbReference type="NCBI Taxonomy" id="1033802"/>
    <lineage>
        <taxon>Bacteria</taxon>
        <taxon>Pseudomonadati</taxon>
        <taxon>Pseudomonadota</taxon>
        <taxon>Gammaproteobacteria</taxon>
        <taxon>Salinisphaerales</taxon>
        <taxon>Salinisphaeraceae</taxon>
        <taxon>Salinisphaera</taxon>
    </lineage>
</organism>
<evidence type="ECO:0000256" key="1">
    <source>
        <dbReference type="ARBA" id="ARBA00010164"/>
    </source>
</evidence>
<reference evidence="6 7" key="1">
    <citation type="journal article" date="2011" name="J. Bacteriol.">
        <title>Genome sequence of Salinisphaera shabanensis, a gammaproteobacterium from the harsh, variable environment of the brine-seawater interface of the Shaban Deep in the Red Sea.</title>
        <authorList>
            <person name="Antunes A."/>
            <person name="Alam I."/>
            <person name="Bajic V.B."/>
            <person name="Stingl U."/>
        </authorList>
    </citation>
    <scope>NUCLEOTIDE SEQUENCE [LARGE SCALE GENOMIC DNA]</scope>
    <source>
        <strain evidence="6 7">E1L3A</strain>
    </source>
</reference>
<accession>U2EKE0</accession>
<keyword evidence="2 6" id="KW-0808">Transferase</keyword>
<evidence type="ECO:0000256" key="2">
    <source>
        <dbReference type="ARBA" id="ARBA00022679"/>
    </source>
</evidence>
<keyword evidence="3 6" id="KW-0418">Kinase</keyword>
<dbReference type="Proteomes" id="UP000006242">
    <property type="component" value="Unassembled WGS sequence"/>
</dbReference>
<evidence type="ECO:0000313" key="6">
    <source>
        <dbReference type="EMBL" id="ERJ18732.1"/>
    </source>
</evidence>
<evidence type="ECO:0000259" key="4">
    <source>
        <dbReference type="Pfam" id="PF07804"/>
    </source>
</evidence>
<proteinExistence type="inferred from homology"/>
<dbReference type="GO" id="GO:0005829">
    <property type="term" value="C:cytosol"/>
    <property type="evidence" value="ECO:0007669"/>
    <property type="project" value="TreeGrafter"/>
</dbReference>
<comment type="similarity">
    <text evidence="1">Belongs to the HipA Ser/Thr kinase family.</text>
</comment>
<sequence>MVHVDVAGQSVPVGRLFARARGQTETASFAYHDSWLERRDAFAIDPYLPLHGPRVHHTLAHQRIFGAFSDSAPDRWGRNLMRRAERREARANDRPPQTLMEIDFLMRVNDEARQGALRFIAPAQPQVFLAPPEVAPIPPLVDLPRLLTAAQHVQANEELDDDLRVLVAPGSSLGGARPKASVRLPDGKLGIAKFPDNSDDYNIVRWESVALELAKRAGIAVPAHRIERIGKSDVLIMERFDRNEQGRRIPYLSAMSMVGAADNEEHSYLEIVDKIGMHGAQPDADCANLWRRVVFNVLINNVDDHLRNHGFLHTPSGWALSPAFDLNPVPVDIKPRVLSTAIGIEDDTASLDLALQEADYFRLDRDKAAMIAAEVGAAVAQWRAVAEAGHIPAAEIRRMESAFEHADLEHAKGLR</sequence>